<keyword evidence="2" id="KW-0472">Membrane</keyword>
<dbReference type="CDD" id="cd01949">
    <property type="entry name" value="GGDEF"/>
    <property type="match status" value="1"/>
</dbReference>
<dbReference type="InterPro" id="IPR052163">
    <property type="entry name" value="DGC-Regulatory_Protein"/>
</dbReference>
<dbReference type="Gene3D" id="3.30.70.270">
    <property type="match status" value="1"/>
</dbReference>
<gene>
    <name evidence="4" type="ORF">Q9312_02570</name>
</gene>
<organism evidence="4 5">
    <name type="scientific">Pleionea litopenaei</name>
    <dbReference type="NCBI Taxonomy" id="3070815"/>
    <lineage>
        <taxon>Bacteria</taxon>
        <taxon>Pseudomonadati</taxon>
        <taxon>Pseudomonadota</taxon>
        <taxon>Gammaproteobacteria</taxon>
        <taxon>Oceanospirillales</taxon>
        <taxon>Pleioneaceae</taxon>
        <taxon>Pleionea</taxon>
    </lineage>
</organism>
<dbReference type="EMBL" id="CP133548">
    <property type="protein sequence ID" value="WMS87820.1"/>
    <property type="molecule type" value="Genomic_DNA"/>
</dbReference>
<sequence length="384" mass="43412">MIHIIGACSYFICMLLFVWVKQLPKTLPGPGFWALAALCSFISRIIFLMFSNFSDSSISFLFYSAINIIEKPLLMIGFYRVVGKQENSWLIIALTLAAEIWLLMTWLLNINPWAARTVISIIIAVFLFNITFLAIQELKKHSRLTLILIGIGSSLLATHWLLAYPMISHFPSWNQNGFVVGMVITLTMYFGFLGLVLTDVQRRLVQAEKEALDLAYHDPLTGLNNKRYVNNIFDKAVLLANRPHQLIAILYIDLDNFKPINDDAGHQIGDEVLKVVANRLSESTRSTDICARIGGDEFLLLATQLEHEEQVMDVAQKILEQLVQPILIADKQFYLGASIGISLFPKHGQNLTDLSNKADLAMYHVKRHGKSGFEVYNSNMTFDK</sequence>
<dbReference type="InterPro" id="IPR029787">
    <property type="entry name" value="Nucleotide_cyclase"/>
</dbReference>
<evidence type="ECO:0000313" key="4">
    <source>
        <dbReference type="EMBL" id="WMS87820.1"/>
    </source>
</evidence>
<keyword evidence="5" id="KW-1185">Reference proteome</keyword>
<dbReference type="PANTHER" id="PTHR46663:SF2">
    <property type="entry name" value="GGDEF DOMAIN-CONTAINING PROTEIN"/>
    <property type="match status" value="1"/>
</dbReference>
<keyword evidence="2" id="KW-1133">Transmembrane helix</keyword>
<feature type="transmembrane region" description="Helical" evidence="2">
    <location>
        <begin position="60"/>
        <end position="82"/>
    </location>
</feature>
<feature type="transmembrane region" description="Helical" evidence="2">
    <location>
        <begin position="89"/>
        <end position="107"/>
    </location>
</feature>
<evidence type="ECO:0000313" key="5">
    <source>
        <dbReference type="Proteomes" id="UP001239782"/>
    </source>
</evidence>
<dbReference type="RefSeq" id="WP_309202978.1">
    <property type="nucleotide sequence ID" value="NZ_CP133548.1"/>
</dbReference>
<dbReference type="AlphaFoldDB" id="A0AA51X872"/>
<dbReference type="SMART" id="SM00267">
    <property type="entry name" value="GGDEF"/>
    <property type="match status" value="1"/>
</dbReference>
<dbReference type="SUPFAM" id="SSF55073">
    <property type="entry name" value="Nucleotide cyclase"/>
    <property type="match status" value="1"/>
</dbReference>
<feature type="domain" description="GGDEF" evidence="3">
    <location>
        <begin position="245"/>
        <end position="378"/>
    </location>
</feature>
<feature type="transmembrane region" description="Helical" evidence="2">
    <location>
        <begin position="178"/>
        <end position="197"/>
    </location>
</feature>
<dbReference type="NCBIfam" id="TIGR00254">
    <property type="entry name" value="GGDEF"/>
    <property type="match status" value="1"/>
</dbReference>
<keyword evidence="4" id="KW-0808">Transferase</keyword>
<comment type="cofactor">
    <cofactor evidence="1">
        <name>Mg(2+)</name>
        <dbReference type="ChEBI" id="CHEBI:18420"/>
    </cofactor>
</comment>
<proteinExistence type="predicted"/>
<evidence type="ECO:0000259" key="3">
    <source>
        <dbReference type="PROSITE" id="PS50887"/>
    </source>
</evidence>
<keyword evidence="2" id="KW-0812">Transmembrane</keyword>
<dbReference type="InterPro" id="IPR000160">
    <property type="entry name" value="GGDEF_dom"/>
</dbReference>
<reference evidence="4 5" key="1">
    <citation type="submission" date="2023-08" db="EMBL/GenBank/DDBJ databases">
        <title>Pleionea litopenaei sp. nov., isolated from stomach of juvenile Litopenaeus vannamei.</title>
        <authorList>
            <person name="Rho A.M."/>
            <person name="Hwang C.Y."/>
        </authorList>
    </citation>
    <scope>NUCLEOTIDE SEQUENCE [LARGE SCALE GENOMIC DNA]</scope>
    <source>
        <strain evidence="4 5">HL-JVS1</strain>
    </source>
</reference>
<feature type="transmembrane region" description="Helical" evidence="2">
    <location>
        <begin position="113"/>
        <end position="134"/>
    </location>
</feature>
<accession>A0AA51X872</accession>
<evidence type="ECO:0000256" key="1">
    <source>
        <dbReference type="ARBA" id="ARBA00001946"/>
    </source>
</evidence>
<dbReference type="EC" id="2.7.7.65" evidence="4"/>
<dbReference type="KEGG" id="plei:Q9312_02570"/>
<dbReference type="Proteomes" id="UP001239782">
    <property type="component" value="Chromosome"/>
</dbReference>
<dbReference type="FunFam" id="3.30.70.270:FF:000001">
    <property type="entry name" value="Diguanylate cyclase domain protein"/>
    <property type="match status" value="1"/>
</dbReference>
<keyword evidence="4" id="KW-0548">Nucleotidyltransferase</keyword>
<feature type="transmembrane region" description="Helical" evidence="2">
    <location>
        <begin position="146"/>
        <end position="166"/>
    </location>
</feature>
<protein>
    <submittedName>
        <fullName evidence="4">GGDEF domain-containing protein</fullName>
        <ecNumber evidence="4">2.7.7.65</ecNumber>
    </submittedName>
</protein>
<dbReference type="GO" id="GO:0052621">
    <property type="term" value="F:diguanylate cyclase activity"/>
    <property type="evidence" value="ECO:0007669"/>
    <property type="project" value="UniProtKB-EC"/>
</dbReference>
<dbReference type="PROSITE" id="PS50887">
    <property type="entry name" value="GGDEF"/>
    <property type="match status" value="1"/>
</dbReference>
<feature type="transmembrane region" description="Helical" evidence="2">
    <location>
        <begin position="31"/>
        <end position="54"/>
    </location>
</feature>
<dbReference type="Pfam" id="PF00990">
    <property type="entry name" value="GGDEF"/>
    <property type="match status" value="1"/>
</dbReference>
<dbReference type="PANTHER" id="PTHR46663">
    <property type="entry name" value="DIGUANYLATE CYCLASE DGCT-RELATED"/>
    <property type="match status" value="1"/>
</dbReference>
<dbReference type="InterPro" id="IPR043128">
    <property type="entry name" value="Rev_trsase/Diguanyl_cyclase"/>
</dbReference>
<evidence type="ECO:0000256" key="2">
    <source>
        <dbReference type="SAM" id="Phobius"/>
    </source>
</evidence>
<name>A0AA51X872_9GAMM</name>